<dbReference type="AlphaFoldDB" id="A0A1I2ICE0"/>
<reference evidence="1 2" key="1">
    <citation type="submission" date="2016-10" db="EMBL/GenBank/DDBJ databases">
        <authorList>
            <person name="de Groot N.N."/>
        </authorList>
    </citation>
    <scope>NUCLEOTIDE SEQUENCE [LARGE SCALE GENOMIC DNA]</scope>
    <source>
        <strain evidence="1 2">DSM 43019</strain>
    </source>
</reference>
<gene>
    <name evidence="1" type="ORF">SAMN05421541_109425</name>
</gene>
<dbReference type="STRING" id="35752.SAMN05421541_109425"/>
<dbReference type="SUPFAM" id="SSF52038">
    <property type="entry name" value="Barstar-related"/>
    <property type="match status" value="1"/>
</dbReference>
<evidence type="ECO:0000313" key="2">
    <source>
        <dbReference type="Proteomes" id="UP000199645"/>
    </source>
</evidence>
<accession>A0A1I2ICE0</accession>
<dbReference type="EMBL" id="FONV01000009">
    <property type="protein sequence ID" value="SFF38516.1"/>
    <property type="molecule type" value="Genomic_DNA"/>
</dbReference>
<dbReference type="OrthoDB" id="8859549at2"/>
<evidence type="ECO:0000313" key="1">
    <source>
        <dbReference type="EMBL" id="SFF38516.1"/>
    </source>
</evidence>
<protein>
    <submittedName>
        <fullName evidence="1">Barstar (Barnase inhibitor)</fullName>
    </submittedName>
</protein>
<keyword evidence="2" id="KW-1185">Reference proteome</keyword>
<proteinExistence type="predicted"/>
<dbReference type="Gene3D" id="3.30.370.10">
    <property type="entry name" value="Barstar-like"/>
    <property type="match status" value="1"/>
</dbReference>
<dbReference type="InterPro" id="IPR035905">
    <property type="entry name" value="Barstar-like_sf"/>
</dbReference>
<dbReference type="Proteomes" id="UP000199645">
    <property type="component" value="Unassembled WGS sequence"/>
</dbReference>
<dbReference type="RefSeq" id="WP_093618257.1">
    <property type="nucleotide sequence ID" value="NZ_BOMT01000052.1"/>
</dbReference>
<sequence length="393" mass="42872">MPIPLRWRLLDIESGETVTECSDIDGLFTDRVFPAPPVYEHYTLVGCRPTGPLRAAIDGTGPDWLGILVVEPVHVPGRPADEPCDPGACHECGFSVEELLDVRLVGHRPAADGSDRLDVDLTGHRFDGHNNRHGTTAPEAFGYRLLVTGIDDRADERAGDCGDITGLFRQRADPWPPGPPVTLLGCRPGPTGSIEAELAHVRTDGTVSSMPGEHNVRGKIVATRPSAHGDGLVDLTLDGPIMEPLAGVDRALWDMWRSGGPTRPHLWAALDRGGRRRWVRAAALHRSHEPDKPAGTVYHLDGRHVTDEDAFYCALGEAINGPGGWFGTDLFWVHECATGDGGATPGFRLIWHDSSVARAHLVPGYDRFTWRAALTFDYLVQFLIEEGVKVELR</sequence>
<organism evidence="1 2">
    <name type="scientific">Actinoplanes philippinensis</name>
    <dbReference type="NCBI Taxonomy" id="35752"/>
    <lineage>
        <taxon>Bacteria</taxon>
        <taxon>Bacillati</taxon>
        <taxon>Actinomycetota</taxon>
        <taxon>Actinomycetes</taxon>
        <taxon>Micromonosporales</taxon>
        <taxon>Micromonosporaceae</taxon>
        <taxon>Actinoplanes</taxon>
    </lineage>
</organism>
<name>A0A1I2ICE0_9ACTN</name>